<proteinExistence type="predicted"/>
<dbReference type="Proteomes" id="UP000240892">
    <property type="component" value="Unassembled WGS sequence"/>
</dbReference>
<evidence type="ECO:0000313" key="2">
    <source>
        <dbReference type="Proteomes" id="UP000240892"/>
    </source>
</evidence>
<keyword evidence="2" id="KW-1185">Reference proteome</keyword>
<organism evidence="1 2">
    <name type="scientific">Kluyvera genomosp. 2</name>
    <dbReference type="NCBI Taxonomy" id="2774054"/>
    <lineage>
        <taxon>Bacteria</taxon>
        <taxon>Pseudomonadati</taxon>
        <taxon>Pseudomonadota</taxon>
        <taxon>Gammaproteobacteria</taxon>
        <taxon>Enterobacterales</taxon>
        <taxon>Enterobacteriaceae</taxon>
        <taxon>Kluyvera</taxon>
    </lineage>
</organism>
<name>A0A2T2Y5Y1_9ENTR</name>
<dbReference type="EMBL" id="PYHO01000003">
    <property type="protein sequence ID" value="PSR47946.1"/>
    <property type="molecule type" value="Genomic_DNA"/>
</dbReference>
<sequence>MLIFASISILILPTLTIQLGGLLIQINLAFTYHLMGMAMILKWFCKLRIIHNFLWCLFFVRNEQISGGGQSWRKVPLFRLKRGGKD</sequence>
<gene>
    <name evidence="1" type="ORF">C8256_06440</name>
</gene>
<accession>A0A2T2Y5Y1</accession>
<protein>
    <submittedName>
        <fullName evidence="1">Uncharacterized protein</fullName>
    </submittedName>
</protein>
<comment type="caution">
    <text evidence="1">The sequence shown here is derived from an EMBL/GenBank/DDBJ whole genome shotgun (WGS) entry which is preliminary data.</text>
</comment>
<evidence type="ECO:0000313" key="1">
    <source>
        <dbReference type="EMBL" id="PSR47946.1"/>
    </source>
</evidence>
<dbReference type="AlphaFoldDB" id="A0A2T2Y5Y1"/>
<reference evidence="1 2" key="1">
    <citation type="submission" date="2018-03" db="EMBL/GenBank/DDBJ databases">
        <title>First report of an OXA-48+CTX-M-M-producing Kluyvera ascorbata clone recovered from patients admitted in a University Hospital in Madrid, Spain.</title>
        <authorList>
            <person name="Hernandez-Garcia M."/>
            <person name="Leon-Sampedro R."/>
            <person name="Perez-Viso B."/>
            <person name="Morosini M.I."/>
            <person name="Lopez-Fresnena N."/>
            <person name="Coque T.M."/>
            <person name="Bonten M."/>
            <person name="Malhotra-Kumar S."/>
            <person name="Ruiz-Garbajosa P."/>
            <person name="Canton R."/>
        </authorList>
    </citation>
    <scope>NUCLEOTIDE SEQUENCE [LARGE SCALE GENOMIC DNA]</scope>
    <source>
        <strain evidence="1 2">KA2</strain>
    </source>
</reference>